<feature type="transmembrane region" description="Helical" evidence="2">
    <location>
        <begin position="291"/>
        <end position="311"/>
    </location>
</feature>
<dbReference type="InterPro" id="IPR036259">
    <property type="entry name" value="MFS_trans_sf"/>
</dbReference>
<dbReference type="AlphaFoldDB" id="A0AAP2GMC5"/>
<protein>
    <recommendedName>
        <fullName evidence="5">MFS transporter</fullName>
    </recommendedName>
</protein>
<dbReference type="Gene3D" id="1.20.1250.20">
    <property type="entry name" value="MFS general substrate transporter like domains"/>
    <property type="match status" value="1"/>
</dbReference>
<organism evidence="3 4">
    <name type="scientific">Chryseosolibacter histidini</name>
    <dbReference type="NCBI Taxonomy" id="2782349"/>
    <lineage>
        <taxon>Bacteria</taxon>
        <taxon>Pseudomonadati</taxon>
        <taxon>Bacteroidota</taxon>
        <taxon>Cytophagia</taxon>
        <taxon>Cytophagales</taxon>
        <taxon>Chryseotaleaceae</taxon>
        <taxon>Chryseosolibacter</taxon>
    </lineage>
</organism>
<gene>
    <name evidence="3" type="ORF">KK083_31070</name>
</gene>
<name>A0AAP2GMC5_9BACT</name>
<comment type="caution">
    <text evidence="3">The sequence shown here is derived from an EMBL/GenBank/DDBJ whole genome shotgun (WGS) entry which is preliminary data.</text>
</comment>
<keyword evidence="4" id="KW-1185">Reference proteome</keyword>
<keyword evidence="2" id="KW-0812">Transmembrane</keyword>
<dbReference type="SUPFAM" id="SSF103473">
    <property type="entry name" value="MFS general substrate transporter"/>
    <property type="match status" value="1"/>
</dbReference>
<evidence type="ECO:0000313" key="4">
    <source>
        <dbReference type="Proteomes" id="UP001319200"/>
    </source>
</evidence>
<feature type="transmembrane region" description="Helical" evidence="2">
    <location>
        <begin position="395"/>
        <end position="418"/>
    </location>
</feature>
<feature type="transmembrane region" description="Helical" evidence="2">
    <location>
        <begin position="113"/>
        <end position="136"/>
    </location>
</feature>
<keyword evidence="2" id="KW-0472">Membrane</keyword>
<evidence type="ECO:0000313" key="3">
    <source>
        <dbReference type="EMBL" id="MBT1701376.1"/>
    </source>
</evidence>
<dbReference type="RefSeq" id="WP_254170059.1">
    <property type="nucleotide sequence ID" value="NZ_JAHESF010000068.1"/>
</dbReference>
<feature type="transmembrane region" description="Helical" evidence="2">
    <location>
        <begin position="225"/>
        <end position="248"/>
    </location>
</feature>
<feature type="transmembrane region" description="Helical" evidence="2">
    <location>
        <begin position="148"/>
        <end position="171"/>
    </location>
</feature>
<reference evidence="3 4" key="1">
    <citation type="submission" date="2021-05" db="EMBL/GenBank/DDBJ databases">
        <title>A Polyphasic approach of four new species of the genus Ohtaekwangia: Ohtaekwangia histidinii sp. nov., Ohtaekwangia cretensis sp. nov., Ohtaekwangia indiensis sp. nov., Ohtaekwangia reichenbachii sp. nov. from diverse environment.</title>
        <authorList>
            <person name="Octaviana S."/>
        </authorList>
    </citation>
    <scope>NUCLEOTIDE SEQUENCE [LARGE SCALE GENOMIC DNA]</scope>
    <source>
        <strain evidence="3 4">PWU4</strain>
    </source>
</reference>
<feature type="transmembrane region" description="Helical" evidence="2">
    <location>
        <begin position="55"/>
        <end position="74"/>
    </location>
</feature>
<feature type="transmembrane region" description="Helical" evidence="2">
    <location>
        <begin position="21"/>
        <end position="49"/>
    </location>
</feature>
<dbReference type="EMBL" id="JAHESF010000068">
    <property type="protein sequence ID" value="MBT1701376.1"/>
    <property type="molecule type" value="Genomic_DNA"/>
</dbReference>
<feature type="region of interest" description="Disordered" evidence="1">
    <location>
        <begin position="437"/>
        <end position="461"/>
    </location>
</feature>
<proteinExistence type="predicted"/>
<evidence type="ECO:0008006" key="5">
    <source>
        <dbReference type="Google" id="ProtNLM"/>
    </source>
</evidence>
<keyword evidence="2" id="KW-1133">Transmembrane helix</keyword>
<feature type="transmembrane region" description="Helical" evidence="2">
    <location>
        <begin position="81"/>
        <end position="107"/>
    </location>
</feature>
<dbReference type="Proteomes" id="UP001319200">
    <property type="component" value="Unassembled WGS sequence"/>
</dbReference>
<feature type="transmembrane region" description="Helical" evidence="2">
    <location>
        <begin position="260"/>
        <end position="279"/>
    </location>
</feature>
<accession>A0AAP2GMC5</accession>
<feature type="transmembrane region" description="Helical" evidence="2">
    <location>
        <begin position="369"/>
        <end position="389"/>
    </location>
</feature>
<feature type="transmembrane region" description="Helical" evidence="2">
    <location>
        <begin position="177"/>
        <end position="198"/>
    </location>
</feature>
<evidence type="ECO:0000256" key="1">
    <source>
        <dbReference type="SAM" id="MobiDB-lite"/>
    </source>
</evidence>
<sequence>MKQLGDFLLRTLNIEPGEAGVIVRLLLFSFFIGIALSFFFTVSISSFLVSFESTALPNAYIFSGLLSLALWLSYERLRSRFAFSTTVLAMLIVLVVVVAVLAVNHILYPGKTVSMALLVWVAAFMFIKNVAFWSIASQLFNVGQGKRLFGMINSGEVISNIIGFFSVPVLLPAIGPAGLFAISIAAVTGCVFIVLNIIRKYPKVLSAAPVEKKPVKSTQVRKDNFFRLMLPFSVVPVFLFYLIDFQFLSLTRQQFGNVEAVATFMGFFLGTISVAELLLKSVVFSKVLRHYGLRTGLSCLCICLLFAALVAIVAGGWGTVTYFYFSVVALCKLLERSVSNGIHAPSVQLLYQPVSPALRARVQGKIEGMSAAIGNLAAGAAIHALLVWQTAGLLAYMYVVVIVLAGWPWLISSVYSAYKQKLQEVLLLRRDLRSVPAARGTPSDWQAHAADNPRNTESEATDRGIHALASGSGEAPDELEAIFYKTSSTGLKLRILEAYAKYAGTKAVALLCDKLDYPSRVVQLAAVKLLSELNFTTTVTNNVVVARKITEVAGLLCWIHASMLDLRHHVTAAPLLSALQAEKNEYMGMLFTLLGFSYGPSTVKLIRNNLADNNDTDDYIFALEIAANTFEEEIRAIVFPLIEKMPLEKSVERLSQHFPQQKLSAAHRAVNILYKDYAKIGLGTKTHALQFLEHFFQDDECRSEIRACLFHESGTMRETAREILASRH</sequence>
<evidence type="ECO:0000256" key="2">
    <source>
        <dbReference type="SAM" id="Phobius"/>
    </source>
</evidence>